<dbReference type="STRING" id="44941.A0A397VYV8"/>
<dbReference type="PROSITE" id="PS50127">
    <property type="entry name" value="UBC_2"/>
    <property type="match status" value="1"/>
</dbReference>
<accession>A0A397VYV8</accession>
<reference evidence="2 3" key="1">
    <citation type="submission" date="2018-06" db="EMBL/GenBank/DDBJ databases">
        <title>Comparative genomics reveals the genomic features of Rhizophagus irregularis, R. cerebriforme, R. diaphanum and Gigaspora rosea, and their symbiotic lifestyle signature.</title>
        <authorList>
            <person name="Morin E."/>
            <person name="San Clemente H."/>
            <person name="Chen E.C.H."/>
            <person name="De La Providencia I."/>
            <person name="Hainaut M."/>
            <person name="Kuo A."/>
            <person name="Kohler A."/>
            <person name="Murat C."/>
            <person name="Tang N."/>
            <person name="Roy S."/>
            <person name="Loubradou J."/>
            <person name="Henrissat B."/>
            <person name="Grigoriev I.V."/>
            <person name="Corradi N."/>
            <person name="Roux C."/>
            <person name="Martin F.M."/>
        </authorList>
    </citation>
    <scope>NUCLEOTIDE SEQUENCE [LARGE SCALE GENOMIC DNA]</scope>
    <source>
        <strain evidence="2 3">DAOM 194757</strain>
    </source>
</reference>
<dbReference type="SMART" id="SM00212">
    <property type="entry name" value="UBCc"/>
    <property type="match status" value="1"/>
</dbReference>
<organism evidence="2 3">
    <name type="scientific">Gigaspora rosea</name>
    <dbReference type="NCBI Taxonomy" id="44941"/>
    <lineage>
        <taxon>Eukaryota</taxon>
        <taxon>Fungi</taxon>
        <taxon>Fungi incertae sedis</taxon>
        <taxon>Mucoromycota</taxon>
        <taxon>Glomeromycotina</taxon>
        <taxon>Glomeromycetes</taxon>
        <taxon>Diversisporales</taxon>
        <taxon>Gigasporaceae</taxon>
        <taxon>Gigaspora</taxon>
    </lineage>
</organism>
<comment type="caution">
    <text evidence="2">The sequence shown here is derived from an EMBL/GenBank/DDBJ whole genome shotgun (WGS) entry which is preliminary data.</text>
</comment>
<dbReference type="InterPro" id="IPR016135">
    <property type="entry name" value="UBQ-conjugating_enzyme/RWD"/>
</dbReference>
<dbReference type="Proteomes" id="UP000266673">
    <property type="component" value="Unassembled WGS sequence"/>
</dbReference>
<keyword evidence="3" id="KW-1185">Reference proteome</keyword>
<dbReference type="PANTHER" id="PTHR24068">
    <property type="entry name" value="UBIQUITIN-CONJUGATING ENZYME E2"/>
    <property type="match status" value="1"/>
</dbReference>
<evidence type="ECO:0000313" key="3">
    <source>
        <dbReference type="Proteomes" id="UP000266673"/>
    </source>
</evidence>
<dbReference type="Pfam" id="PF00179">
    <property type="entry name" value="UQ_con"/>
    <property type="match status" value="1"/>
</dbReference>
<protein>
    <submittedName>
        <fullName evidence="2">Ubiquitin-conjugating enzyme/RWD-like protein</fullName>
    </submittedName>
</protein>
<proteinExistence type="predicted"/>
<gene>
    <name evidence="2" type="ORF">C2G38_1712833</name>
</gene>
<evidence type="ECO:0000313" key="2">
    <source>
        <dbReference type="EMBL" id="RIB27694.1"/>
    </source>
</evidence>
<dbReference type="OrthoDB" id="7851174at2759"/>
<dbReference type="AlphaFoldDB" id="A0A397VYV8"/>
<dbReference type="FunFam" id="3.10.110.10:FF:000002">
    <property type="entry name" value="Ubiquitin-conjugating enzyme E2 D3"/>
    <property type="match status" value="1"/>
</dbReference>
<dbReference type="InterPro" id="IPR000608">
    <property type="entry name" value="UBC"/>
</dbReference>
<feature type="domain" description="UBC core" evidence="1">
    <location>
        <begin position="4"/>
        <end position="150"/>
    </location>
</feature>
<sequence length="150" mass="17184">MDLRVLKRINKELNDICRNPPPFCSAGPVGEDLFHWQAIIIGPTETPYKDGIFFLAIHFPTYYPHKPPKVNFTTRIYHPNINSNGSIALDILHDCWSPALSISNVLKSICACMTYPNSYISLVPEIAHIYNSDRARYEANAREWARKYAM</sequence>
<evidence type="ECO:0000259" key="1">
    <source>
        <dbReference type="PROSITE" id="PS50127"/>
    </source>
</evidence>
<name>A0A397VYV8_9GLOM</name>
<dbReference type="EMBL" id="QKWP01000090">
    <property type="protein sequence ID" value="RIB27694.1"/>
    <property type="molecule type" value="Genomic_DNA"/>
</dbReference>
<dbReference type="Gene3D" id="3.10.110.10">
    <property type="entry name" value="Ubiquitin Conjugating Enzyme"/>
    <property type="match status" value="1"/>
</dbReference>
<dbReference type="SUPFAM" id="SSF54495">
    <property type="entry name" value="UBC-like"/>
    <property type="match status" value="1"/>
</dbReference>